<organism evidence="2 3">
    <name type="scientific">Metarhizium humberi</name>
    <dbReference type="NCBI Taxonomy" id="2596975"/>
    <lineage>
        <taxon>Eukaryota</taxon>
        <taxon>Fungi</taxon>
        <taxon>Dikarya</taxon>
        <taxon>Ascomycota</taxon>
        <taxon>Pezizomycotina</taxon>
        <taxon>Sordariomycetes</taxon>
        <taxon>Hypocreomycetidae</taxon>
        <taxon>Hypocreales</taxon>
        <taxon>Clavicipitaceae</taxon>
        <taxon>Metarhizium</taxon>
    </lineage>
</organism>
<gene>
    <name evidence="2" type="ORF">MHUMG1_08531</name>
</gene>
<evidence type="ECO:0000313" key="2">
    <source>
        <dbReference type="EMBL" id="KAH0593780.1"/>
    </source>
</evidence>
<proteinExistence type="predicted"/>
<evidence type="ECO:0000256" key="1">
    <source>
        <dbReference type="SAM" id="MobiDB-lite"/>
    </source>
</evidence>
<feature type="region of interest" description="Disordered" evidence="1">
    <location>
        <begin position="274"/>
        <end position="324"/>
    </location>
</feature>
<protein>
    <submittedName>
        <fullName evidence="2">Uncharacterized protein</fullName>
    </submittedName>
</protein>
<reference evidence="2 3" key="1">
    <citation type="submission" date="2020-07" db="EMBL/GenBank/DDBJ databases">
        <title>Metarhizium humberi genome.</title>
        <authorList>
            <person name="Lysoe E."/>
        </authorList>
    </citation>
    <scope>NUCLEOTIDE SEQUENCE [LARGE SCALE GENOMIC DNA]</scope>
    <source>
        <strain evidence="2 3">ESALQ1638</strain>
    </source>
</reference>
<name>A0A9P8M4T7_9HYPO</name>
<comment type="caution">
    <text evidence="2">The sequence shown here is derived from an EMBL/GenBank/DDBJ whole genome shotgun (WGS) entry which is preliminary data.</text>
</comment>
<feature type="compositionally biased region" description="Basic and acidic residues" evidence="1">
    <location>
        <begin position="348"/>
        <end position="358"/>
    </location>
</feature>
<feature type="region of interest" description="Disordered" evidence="1">
    <location>
        <begin position="338"/>
        <end position="365"/>
    </location>
</feature>
<feature type="compositionally biased region" description="Polar residues" evidence="1">
    <location>
        <begin position="298"/>
        <end position="307"/>
    </location>
</feature>
<dbReference type="AlphaFoldDB" id="A0A9P8M4T7"/>
<evidence type="ECO:0000313" key="3">
    <source>
        <dbReference type="Proteomes" id="UP000764110"/>
    </source>
</evidence>
<sequence>MGRKKKTSHSNGIIIPISSDEVAEALALANKGRQQIKPLETNHPTRFYFSVEYNGHYSACEIRVSPFPVRRHENVHFFPEQRYILCCKHASEENLKQLRQTVYNVLIHPVQWQFNTKRYLDRAAKTAVLINSIASEFCFVSPNKVCVCDANIVYNGFAKANCLLPDIPGSDVGRSSVVSKIVDALRGNMVPLPGAQFIFHAPAVISYLWDEGAATGAYRDRGNFTIAGQEDGSIISDAGPDSSSTSIVPYFPSMAQRTFVGDFEQVSLANVNKRPAIQQQSNDATKRQRAAIDYPKSTPDNVTSNPGQRDISGSPDDAGNSSDIVRDHQAQGDMAETINNAYGPDTHTNSDRVQDDCGKAAQPTQDLEGDLDQSFTTFLMREMTENFGLDGGGALFNLHNWEHELLQGSFHETRTANLTAMGFWGSLWEGVKEGAKWVADHSGDILKAGTAIAKVAGGLVAEGDGTVFFANDPVWKLYDDYEKASQNLLNKAEITTSPTDRQTVVKTGNLCGVWRNPTPFESNKPLNFNMERDVSKLLRASAAPAQILHNGTWLKTAKVVSEAMFANAPPVFADLLDGDDPVRVTSFVIRNDTGDCQIDAKHAYYDVPLGSTNANNAWHGAIHAKTTASKQFLQAEAAKFSRGLINDDGNEPVTPGVSWTSTINVDWIDRETAEQNLEKFITEFTKRFPNFTVKTNSSTGYEQVLQIAGPAGVTPADIRSAVTDTIKGILPAGNEAIPSIYVTLSILN</sequence>
<dbReference type="Proteomes" id="UP000764110">
    <property type="component" value="Unassembled WGS sequence"/>
</dbReference>
<accession>A0A9P8M4T7</accession>
<keyword evidence="3" id="KW-1185">Reference proteome</keyword>
<dbReference type="EMBL" id="JACEFI010000019">
    <property type="protein sequence ID" value="KAH0593780.1"/>
    <property type="molecule type" value="Genomic_DNA"/>
</dbReference>